<evidence type="ECO:0000313" key="4">
    <source>
        <dbReference type="Proteomes" id="UP000183769"/>
    </source>
</evidence>
<keyword evidence="4" id="KW-1185">Reference proteome</keyword>
<dbReference type="Gene3D" id="3.60.15.10">
    <property type="entry name" value="Ribonuclease Z/Hydroxyacylglutathione hydrolase-like"/>
    <property type="match status" value="1"/>
</dbReference>
<dbReference type="PANTHER" id="PTHR43546:SF9">
    <property type="entry name" value="L-ASCORBATE-6-PHOSPHATE LACTONASE ULAG-RELATED"/>
    <property type="match status" value="1"/>
</dbReference>
<dbReference type="Proteomes" id="UP000183769">
    <property type="component" value="Unassembled WGS sequence"/>
</dbReference>
<dbReference type="InterPro" id="IPR001279">
    <property type="entry name" value="Metallo-B-lactamas"/>
</dbReference>
<proteinExistence type="predicted"/>
<accession>A0A1I5N2X9</accession>
<dbReference type="Pfam" id="PF12706">
    <property type="entry name" value="Lactamase_B_2"/>
    <property type="match status" value="1"/>
</dbReference>
<dbReference type="EMBL" id="FOXI01000001">
    <property type="protein sequence ID" value="SFP16067.1"/>
    <property type="molecule type" value="Genomic_DNA"/>
</dbReference>
<dbReference type="GO" id="GO:0016787">
    <property type="term" value="F:hydrolase activity"/>
    <property type="evidence" value="ECO:0007669"/>
    <property type="project" value="UniProtKB-KW"/>
</dbReference>
<organism evidence="3 4">
    <name type="scientific">Halolamina pelagica</name>
    <dbReference type="NCBI Taxonomy" id="699431"/>
    <lineage>
        <taxon>Archaea</taxon>
        <taxon>Methanobacteriati</taxon>
        <taxon>Methanobacteriota</taxon>
        <taxon>Stenosarchaea group</taxon>
        <taxon>Halobacteria</taxon>
        <taxon>Halobacteriales</taxon>
        <taxon>Haloferacaceae</taxon>
    </lineage>
</organism>
<sequence length="289" mass="31928">MVHSTWGDWFVREEIEAADPGDGVIGWYLGCNGFVLRSASTTLYVDPYFGDGDPPNIVRMIPVPIDPADAADCDGVLVTHEHIDHMHPPSYGPLVEDLDADLYAPEAAYESPDYEGDLEVSDNRKNVIAAGGEFEVGDFTVHVRGANDPDAIEPVSYVIEHDSGTFFHAGDSRPAPEAFPGVADEFDVDVGALAFGSVGEIYEYDLGRGERTRWYMDENQVIEAANQLELDRLLPSHHDMWQGVGADPKVLHEHAASFRHPRVLEMPHVGCSFRLDEPGLRRMRALDGR</sequence>
<dbReference type="OrthoDB" id="336381at2157"/>
<dbReference type="InterPro" id="IPR036866">
    <property type="entry name" value="RibonucZ/Hydroxyglut_hydro"/>
</dbReference>
<feature type="domain" description="Metallo-beta-lactamase" evidence="2">
    <location>
        <begin position="43"/>
        <end position="238"/>
    </location>
</feature>
<dbReference type="AlphaFoldDB" id="A0A1I5N2X9"/>
<reference evidence="4" key="1">
    <citation type="submission" date="2016-10" db="EMBL/GenBank/DDBJ databases">
        <authorList>
            <person name="Varghese N."/>
            <person name="Submissions S."/>
        </authorList>
    </citation>
    <scope>NUCLEOTIDE SEQUENCE [LARGE SCALE GENOMIC DNA]</scope>
    <source>
        <strain evidence="4">CGMCC 1.10329</strain>
    </source>
</reference>
<name>A0A1I5N2X9_9EURY</name>
<protein>
    <submittedName>
        <fullName evidence="3">L-ascorbate 6-phosphate lactonase</fullName>
    </submittedName>
</protein>
<gene>
    <name evidence="3" type="ORF">SAMN05216277_101526</name>
</gene>
<dbReference type="InterPro" id="IPR050114">
    <property type="entry name" value="UPF0173_UPF0282_UlaG_hydrolase"/>
</dbReference>
<evidence type="ECO:0000259" key="2">
    <source>
        <dbReference type="Pfam" id="PF12706"/>
    </source>
</evidence>
<evidence type="ECO:0000313" key="3">
    <source>
        <dbReference type="EMBL" id="SFP16067.1"/>
    </source>
</evidence>
<evidence type="ECO:0000256" key="1">
    <source>
        <dbReference type="ARBA" id="ARBA00022801"/>
    </source>
</evidence>
<dbReference type="RefSeq" id="WP_074875287.1">
    <property type="nucleotide sequence ID" value="NZ_FOXI01000001.1"/>
</dbReference>
<keyword evidence="1" id="KW-0378">Hydrolase</keyword>
<dbReference type="SUPFAM" id="SSF56281">
    <property type="entry name" value="Metallo-hydrolase/oxidoreductase"/>
    <property type="match status" value="1"/>
</dbReference>
<dbReference type="PANTHER" id="PTHR43546">
    <property type="entry name" value="UPF0173 METAL-DEPENDENT HYDROLASE MJ1163-RELATED"/>
    <property type="match status" value="1"/>
</dbReference>